<dbReference type="SMR" id="Q82XH4"/>
<dbReference type="Pfam" id="PF08511">
    <property type="entry name" value="COQ9"/>
    <property type="match status" value="1"/>
</dbReference>
<dbReference type="Pfam" id="PF00440">
    <property type="entry name" value="TetR_N"/>
    <property type="match status" value="1"/>
</dbReference>
<reference evidence="4 5" key="1">
    <citation type="journal article" date="2003" name="J. Bacteriol.">
        <title>Complete genome sequence of the ammonia-oxidizing bacterium and obligate chemolithoautotroph Nitrosomonas europaea.</title>
        <authorList>
            <person name="Chain P."/>
            <person name="Lamerdin J."/>
            <person name="Larimer F."/>
            <person name="Regala W."/>
            <person name="Land M."/>
            <person name="Hauser L."/>
            <person name="Hooper A."/>
            <person name="Klotz M."/>
            <person name="Norton J."/>
            <person name="Sayavedra-Soto L."/>
            <person name="Arciero D."/>
            <person name="Hommes N."/>
            <person name="Whittaker M."/>
            <person name="Arp D."/>
        </authorList>
    </citation>
    <scope>NUCLEOTIDE SEQUENCE [LARGE SCALE GENOMIC DNA]</scope>
    <source>
        <strain evidence="5">ATCC 19718 / CIP 103999 / KCTC 2705 / NBRC 14298</strain>
    </source>
</reference>
<keyword evidence="1 2" id="KW-0238">DNA-binding</keyword>
<dbReference type="EMBL" id="AL954747">
    <property type="protein sequence ID" value="CAD84211.1"/>
    <property type="molecule type" value="Genomic_DNA"/>
</dbReference>
<evidence type="ECO:0000313" key="5">
    <source>
        <dbReference type="Proteomes" id="UP000001416"/>
    </source>
</evidence>
<evidence type="ECO:0007829" key="6">
    <source>
        <dbReference type="PDB" id="3NI7"/>
    </source>
</evidence>
<evidence type="ECO:0000259" key="3">
    <source>
        <dbReference type="PROSITE" id="PS50977"/>
    </source>
</evidence>
<dbReference type="STRING" id="228410.NE0300"/>
<evidence type="ECO:0000256" key="2">
    <source>
        <dbReference type="PROSITE-ProRule" id="PRU00335"/>
    </source>
</evidence>
<dbReference type="InterPro" id="IPR009057">
    <property type="entry name" value="Homeodomain-like_sf"/>
</dbReference>
<organism evidence="4 5">
    <name type="scientific">Nitrosomonas europaea (strain ATCC 19718 / CIP 103999 / KCTC 2705 / NBRC 14298)</name>
    <dbReference type="NCBI Taxonomy" id="228410"/>
    <lineage>
        <taxon>Bacteria</taxon>
        <taxon>Pseudomonadati</taxon>
        <taxon>Pseudomonadota</taxon>
        <taxon>Betaproteobacteria</taxon>
        <taxon>Nitrosomonadales</taxon>
        <taxon>Nitrosomonadaceae</taxon>
        <taxon>Nitrosomonas</taxon>
    </lineage>
</organism>
<dbReference type="PROSITE" id="PS50977">
    <property type="entry name" value="HTH_TETR_2"/>
    <property type="match status" value="1"/>
</dbReference>
<dbReference type="Proteomes" id="UP000001416">
    <property type="component" value="Chromosome"/>
</dbReference>
<evidence type="ECO:0000256" key="1">
    <source>
        <dbReference type="ARBA" id="ARBA00023125"/>
    </source>
</evidence>
<name>Q82XH4_NITEU</name>
<dbReference type="PDBsum" id="3NI7"/>
<dbReference type="eggNOG" id="COG1309">
    <property type="taxonomic scope" value="Bacteria"/>
</dbReference>
<keyword evidence="6" id="KW-0002">3D-structure</keyword>
<gene>
    <name evidence="4" type="ordered locus">NE0300</name>
</gene>
<proteinExistence type="evidence at protein level"/>
<dbReference type="GO" id="GO:0003677">
    <property type="term" value="F:DNA binding"/>
    <property type="evidence" value="ECO:0007669"/>
    <property type="project" value="UniProtKB-UniRule"/>
</dbReference>
<feature type="domain" description="HTH tetR-type" evidence="3">
    <location>
        <begin position="6"/>
        <end position="66"/>
    </location>
</feature>
<keyword evidence="5" id="KW-1185">Reference proteome</keyword>
<protein>
    <submittedName>
        <fullName evidence="4">Bacterial regulatory proteins, TetR family</fullName>
    </submittedName>
</protein>
<dbReference type="InterPro" id="IPR013718">
    <property type="entry name" value="COQ9_C"/>
</dbReference>
<dbReference type="PhylomeDB" id="Q82XH4"/>
<dbReference type="AlphaFoldDB" id="Q82XH4"/>
<dbReference type="RefSeq" id="WP_011110935.1">
    <property type="nucleotide sequence ID" value="NC_004757.1"/>
</dbReference>
<dbReference type="Gene3D" id="1.10.357.10">
    <property type="entry name" value="Tetracycline Repressor, domain 2"/>
    <property type="match status" value="1"/>
</dbReference>
<dbReference type="SUPFAM" id="SSF46689">
    <property type="entry name" value="Homeodomain-like"/>
    <property type="match status" value="1"/>
</dbReference>
<sequence>MTINNDPMRDAIVDTAVELAAHTSWEAVRLYDIAARLAVSLDEIRLYFREKDELIDAWFDRADSRMLKEAESAGFLDLVASERIHHLIMIWLDALAVQRKVTRQMIMSKLEFGHIHIQIPAVMRVSRTVQWVREAAQRDATFMRRALEESTLTTIYLMTFFFWMRDESENSRHTRQFLKRHLTMAAWLGQKVYGKDPEKSTVPHKQQIPLQFD</sequence>
<evidence type="ECO:0000313" key="4">
    <source>
        <dbReference type="EMBL" id="CAD84211.1"/>
    </source>
</evidence>
<feature type="DNA-binding region" description="H-T-H motif" evidence="2">
    <location>
        <begin position="29"/>
        <end position="48"/>
    </location>
</feature>
<dbReference type="PDB" id="3NI7">
    <property type="method" value="X-ray"/>
    <property type="resolution" value="2.78 A"/>
    <property type="chains" value="A/B=1-213"/>
</dbReference>
<dbReference type="InterPro" id="IPR001647">
    <property type="entry name" value="HTH_TetR"/>
</dbReference>
<reference evidence="6" key="2">
    <citation type="submission" date="2010-06" db="PDB data bank">
        <title>Crystal structure of the TetR transcriptional regulator from Nitrosomonas europaea ATCC 19718.</title>
        <authorList>
            <person name="Knapik A."/>
            <person name="Chruszcz M."/>
            <person name="Cymborowski M."/>
            <person name="Xu X."/>
            <person name="Savchenko A."/>
            <person name="Edwards A."/>
            <person name="Joachimiak A."/>
            <person name="Minor W."/>
        </authorList>
    </citation>
    <scope>X-RAY CRYSTALLOGRAPHY (2.78 ANGSTROMS)</scope>
</reference>
<dbReference type="OrthoDB" id="7375611at2"/>
<dbReference type="EvolutionaryTrace" id="Q82XH4"/>
<dbReference type="HOGENOM" id="CLU_107909_0_0_4"/>
<accession>Q82XH4</accession>
<dbReference type="GeneID" id="87103507"/>
<dbReference type="KEGG" id="neu:NE0300"/>